<protein>
    <submittedName>
        <fullName evidence="1">Uncharacterized protein</fullName>
    </submittedName>
</protein>
<gene>
    <name evidence="1" type="primary">Acey_s0037.g3473</name>
    <name evidence="1" type="ORF">Y032_0037g3473</name>
</gene>
<name>A0A016UKH0_9BILA</name>
<dbReference type="PANTHER" id="PTHR21824">
    <property type="entry name" value="TRANSMEMBRANE PROTEIN 177"/>
    <property type="match status" value="1"/>
</dbReference>
<proteinExistence type="predicted"/>
<dbReference type="AlphaFoldDB" id="A0A016UKH0"/>
<reference evidence="2" key="1">
    <citation type="journal article" date="2015" name="Nat. Genet.">
        <title>The genome and transcriptome of the zoonotic hookworm Ancylostoma ceylanicum identify infection-specific gene families.</title>
        <authorList>
            <person name="Schwarz E.M."/>
            <person name="Hu Y."/>
            <person name="Antoshechkin I."/>
            <person name="Miller M.M."/>
            <person name="Sternberg P.W."/>
            <person name="Aroian R.V."/>
        </authorList>
    </citation>
    <scope>NUCLEOTIDE SEQUENCE</scope>
    <source>
        <strain evidence="2">HY135</strain>
    </source>
</reference>
<dbReference type="GO" id="GO:0016020">
    <property type="term" value="C:membrane"/>
    <property type="evidence" value="ECO:0007669"/>
    <property type="project" value="TreeGrafter"/>
</dbReference>
<dbReference type="Proteomes" id="UP000024635">
    <property type="component" value="Unassembled WGS sequence"/>
</dbReference>
<dbReference type="PANTHER" id="PTHR21824:SF4">
    <property type="entry name" value="TRANSMEMBRANE PROTEIN 177"/>
    <property type="match status" value="1"/>
</dbReference>
<comment type="caution">
    <text evidence="1">The sequence shown here is derived from an EMBL/GenBank/DDBJ whole genome shotgun (WGS) entry which is preliminary data.</text>
</comment>
<keyword evidence="2" id="KW-1185">Reference proteome</keyword>
<dbReference type="STRING" id="53326.A0A016UKH0"/>
<dbReference type="InterPro" id="IPR026620">
    <property type="entry name" value="TMEM177"/>
</dbReference>
<sequence>MRLSRAVFSYKRWNEKATEFLQTKAGRRLRIGLLAGTIVAYPVASLLTNGPFINFSFPYRYAVEKLPLRLQKIAEEEYARFLETESRVPKDAVVTQHIGKTVGDYETVAAGSLGVRTGLHVAVPFHARFKDVEEALEYFKVAEAFYYETQKNPLEIQKTGGAPPGSLSTSLLAVLKIFA</sequence>
<dbReference type="EMBL" id="JARK01001373">
    <property type="protein sequence ID" value="EYC15352.1"/>
    <property type="molecule type" value="Genomic_DNA"/>
</dbReference>
<evidence type="ECO:0000313" key="1">
    <source>
        <dbReference type="EMBL" id="EYC15352.1"/>
    </source>
</evidence>
<dbReference type="OrthoDB" id="110174at2759"/>
<organism evidence="1 2">
    <name type="scientific">Ancylostoma ceylanicum</name>
    <dbReference type="NCBI Taxonomy" id="53326"/>
    <lineage>
        <taxon>Eukaryota</taxon>
        <taxon>Metazoa</taxon>
        <taxon>Ecdysozoa</taxon>
        <taxon>Nematoda</taxon>
        <taxon>Chromadorea</taxon>
        <taxon>Rhabditida</taxon>
        <taxon>Rhabditina</taxon>
        <taxon>Rhabditomorpha</taxon>
        <taxon>Strongyloidea</taxon>
        <taxon>Ancylostomatidae</taxon>
        <taxon>Ancylostomatinae</taxon>
        <taxon>Ancylostoma</taxon>
    </lineage>
</organism>
<accession>A0A016UKH0</accession>
<evidence type="ECO:0000313" key="2">
    <source>
        <dbReference type="Proteomes" id="UP000024635"/>
    </source>
</evidence>